<accession>A0A4U7JF42</accession>
<dbReference type="PANTHER" id="PTHR43673:SF10">
    <property type="entry name" value="NADH DEHYDROGENASE_NAD(P)H NITROREDUCTASE XCC3605-RELATED"/>
    <property type="match status" value="1"/>
</dbReference>
<keyword evidence="5" id="KW-1185">Reference proteome</keyword>
<evidence type="ECO:0000313" key="5">
    <source>
        <dbReference type="Proteomes" id="UP000306409"/>
    </source>
</evidence>
<dbReference type="InterPro" id="IPR000415">
    <property type="entry name" value="Nitroreductase-like"/>
</dbReference>
<protein>
    <submittedName>
        <fullName evidence="4">Nitroreductase family protein</fullName>
    </submittedName>
</protein>
<dbReference type="OrthoDB" id="9812105at2"/>
<dbReference type="Gene3D" id="3.40.109.10">
    <property type="entry name" value="NADH Oxidase"/>
    <property type="match status" value="1"/>
</dbReference>
<dbReference type="AlphaFoldDB" id="A0A4U7JF42"/>
<organism evidence="4 5">
    <name type="scientific">Ruminiclostridium herbifermentans</name>
    <dbReference type="NCBI Taxonomy" id="2488810"/>
    <lineage>
        <taxon>Bacteria</taxon>
        <taxon>Bacillati</taxon>
        <taxon>Bacillota</taxon>
        <taxon>Clostridia</taxon>
        <taxon>Eubacteriales</taxon>
        <taxon>Oscillospiraceae</taxon>
        <taxon>Ruminiclostridium</taxon>
    </lineage>
</organism>
<evidence type="ECO:0000259" key="3">
    <source>
        <dbReference type="Pfam" id="PF00881"/>
    </source>
</evidence>
<dbReference type="SUPFAM" id="SSF55469">
    <property type="entry name" value="FMN-dependent nitroreductase-like"/>
    <property type="match status" value="1"/>
</dbReference>
<dbReference type="RefSeq" id="WP_137697729.1">
    <property type="nucleotide sequence ID" value="NZ_CP061336.1"/>
</dbReference>
<reference evidence="4 5" key="1">
    <citation type="submission" date="2020-09" db="EMBL/GenBank/DDBJ databases">
        <title>Characterization and genome sequencing of Ruminiclostridium sp. nov. MA18.</title>
        <authorList>
            <person name="Rettenmaier R."/>
            <person name="Kowollik M.-L."/>
            <person name="Liebl W."/>
            <person name="Zverlov V."/>
        </authorList>
    </citation>
    <scope>NUCLEOTIDE SEQUENCE [LARGE SCALE GENOMIC DNA]</scope>
    <source>
        <strain evidence="4 5">MA18</strain>
    </source>
</reference>
<dbReference type="Proteomes" id="UP000306409">
    <property type="component" value="Chromosome"/>
</dbReference>
<dbReference type="KEGG" id="rher:EHE19_002275"/>
<feature type="domain" description="Nitroreductase" evidence="3">
    <location>
        <begin position="6"/>
        <end position="170"/>
    </location>
</feature>
<dbReference type="GO" id="GO:0016491">
    <property type="term" value="F:oxidoreductase activity"/>
    <property type="evidence" value="ECO:0007669"/>
    <property type="project" value="UniProtKB-KW"/>
</dbReference>
<evidence type="ECO:0000256" key="2">
    <source>
        <dbReference type="ARBA" id="ARBA00023002"/>
    </source>
</evidence>
<dbReference type="InterPro" id="IPR029479">
    <property type="entry name" value="Nitroreductase"/>
</dbReference>
<sequence length="193" mass="22337">MILDLLKKRKSVRNFAEKDVPDEVINYILEAGRLSPSGGNGQPWKFGVITDKELILKTAQIAYNQKWIEKASFLIVLCTKNFDKERGGRYIQKSRFPNYVEEIENMDDELYRRIHMEEHQTKIAGTHMMMAALEHGVGSTWISLFKVDELSELLNLKKPLIASEVIAFGYPAYDEEVTPKKSLDEIVFYNKFE</sequence>
<comment type="similarity">
    <text evidence="1">Belongs to the nitroreductase family.</text>
</comment>
<evidence type="ECO:0000256" key="1">
    <source>
        <dbReference type="ARBA" id="ARBA00007118"/>
    </source>
</evidence>
<dbReference type="PANTHER" id="PTHR43673">
    <property type="entry name" value="NAD(P)H NITROREDUCTASE YDGI-RELATED"/>
    <property type="match status" value="1"/>
</dbReference>
<dbReference type="EMBL" id="CP061336">
    <property type="protein sequence ID" value="QNU67387.1"/>
    <property type="molecule type" value="Genomic_DNA"/>
</dbReference>
<dbReference type="Pfam" id="PF00881">
    <property type="entry name" value="Nitroreductase"/>
    <property type="match status" value="1"/>
</dbReference>
<keyword evidence="2" id="KW-0560">Oxidoreductase</keyword>
<name>A0A4U7JF42_9FIRM</name>
<evidence type="ECO:0000313" key="4">
    <source>
        <dbReference type="EMBL" id="QNU67387.1"/>
    </source>
</evidence>
<gene>
    <name evidence="4" type="ORF">EHE19_002275</name>
</gene>
<proteinExistence type="inferred from homology"/>